<dbReference type="Proteomes" id="UP000070578">
    <property type="component" value="Unassembled WGS sequence"/>
</dbReference>
<sequence>MTKISKPDYLAKVKLLTKEETERLLSRMGGKLDRRLEKNKLSREEALAIQLELEDEQLQEWRKMVLGLKKKEKAKKIEEEKKEEKAKLAKKTKTALKAKVAEKKS</sequence>
<dbReference type="AlphaFoldDB" id="A0A139BQ05"/>
<proteinExistence type="predicted"/>
<gene>
    <name evidence="1" type="ORF">AWT59_2841</name>
</gene>
<evidence type="ECO:0000313" key="2">
    <source>
        <dbReference type="Proteomes" id="UP000070578"/>
    </source>
</evidence>
<dbReference type="EMBL" id="LSLI01000105">
    <property type="protein sequence ID" value="KXS31042.1"/>
    <property type="molecule type" value="Genomic_DNA"/>
</dbReference>
<name>A0A139BQ05_9PROT</name>
<protein>
    <submittedName>
        <fullName evidence="1">Uncharacterized protein</fullName>
    </submittedName>
</protein>
<reference evidence="1 2" key="1">
    <citation type="submission" date="2016-02" db="EMBL/GenBank/DDBJ databases">
        <authorList>
            <person name="Wen L."/>
            <person name="He K."/>
            <person name="Yang H."/>
        </authorList>
    </citation>
    <scope>NUCLEOTIDE SEQUENCE [LARGE SCALE GENOMIC DNA]</scope>
    <source>
        <strain evidence="1">ShG14-8</strain>
    </source>
</reference>
<organism evidence="1 2">
    <name type="scientific">Candidatus Gallionella acididurans</name>
    <dbReference type="NCBI Taxonomy" id="1796491"/>
    <lineage>
        <taxon>Bacteria</taxon>
        <taxon>Pseudomonadati</taxon>
        <taxon>Pseudomonadota</taxon>
        <taxon>Betaproteobacteria</taxon>
        <taxon>Nitrosomonadales</taxon>
        <taxon>Gallionellaceae</taxon>
        <taxon>Gallionella</taxon>
    </lineage>
</organism>
<evidence type="ECO:0000313" key="1">
    <source>
        <dbReference type="EMBL" id="KXS31042.1"/>
    </source>
</evidence>
<reference evidence="1 2" key="2">
    <citation type="submission" date="2016-03" db="EMBL/GenBank/DDBJ databases">
        <title>New uncultured bacterium of the family Gallionellaceae from acid mine drainage: description and reconstruction of genome based on metagenomic analysis of microbial community.</title>
        <authorList>
            <person name="Kadnikov V."/>
            <person name="Ivasenko D."/>
            <person name="Beletsky A."/>
            <person name="Mardanov A."/>
            <person name="Danilova E."/>
            <person name="Pimenov N."/>
            <person name="Karnachuk O."/>
            <person name="Ravin N."/>
        </authorList>
    </citation>
    <scope>NUCLEOTIDE SEQUENCE [LARGE SCALE GENOMIC DNA]</scope>
    <source>
        <strain evidence="1">ShG14-8</strain>
    </source>
</reference>
<dbReference type="PATRIC" id="fig|1796491.3.peg.3111"/>
<comment type="caution">
    <text evidence="1">The sequence shown here is derived from an EMBL/GenBank/DDBJ whole genome shotgun (WGS) entry which is preliminary data.</text>
</comment>
<accession>A0A139BQ05</accession>